<comment type="similarity">
    <text evidence="1">Belongs to the class-II aminoacyl-tRNA synthetase family. Type 1 subfamily.</text>
</comment>
<dbReference type="GO" id="GO:0004815">
    <property type="term" value="F:aspartate-tRNA ligase activity"/>
    <property type="evidence" value="ECO:0007669"/>
    <property type="project" value="TreeGrafter"/>
</dbReference>
<keyword evidence="6" id="KW-0030">Aminoacyl-tRNA synthetase</keyword>
<dbReference type="NCBIfam" id="TIGR00459">
    <property type="entry name" value="aspS_bact"/>
    <property type="match status" value="1"/>
</dbReference>
<dbReference type="InterPro" id="IPR045864">
    <property type="entry name" value="aa-tRNA-synth_II/BPL/LPL"/>
</dbReference>
<dbReference type="NCBIfam" id="NF001750">
    <property type="entry name" value="PRK00476.1"/>
    <property type="match status" value="1"/>
</dbReference>
<dbReference type="InterPro" id="IPR004524">
    <property type="entry name" value="Asp-tRNA-ligase_1"/>
</dbReference>
<gene>
    <name evidence="8" type="ORF">METZ01_LOCUS18066</name>
</gene>
<dbReference type="PANTHER" id="PTHR22594">
    <property type="entry name" value="ASPARTYL/LYSYL-TRNA SYNTHETASE"/>
    <property type="match status" value="1"/>
</dbReference>
<dbReference type="PANTHER" id="PTHR22594:SF5">
    <property type="entry name" value="ASPARTATE--TRNA LIGASE, MITOCHONDRIAL"/>
    <property type="match status" value="1"/>
</dbReference>
<dbReference type="Pfam" id="PF00152">
    <property type="entry name" value="tRNA-synt_2"/>
    <property type="match status" value="1"/>
</dbReference>
<dbReference type="InterPro" id="IPR004115">
    <property type="entry name" value="GAD-like_sf"/>
</dbReference>
<dbReference type="Gene3D" id="2.40.50.140">
    <property type="entry name" value="Nucleic acid-binding proteins"/>
    <property type="match status" value="1"/>
</dbReference>
<evidence type="ECO:0000256" key="6">
    <source>
        <dbReference type="ARBA" id="ARBA00023146"/>
    </source>
</evidence>
<dbReference type="Gene3D" id="3.30.930.10">
    <property type="entry name" value="Bira Bifunctional Protein, Domain 2"/>
    <property type="match status" value="1"/>
</dbReference>
<dbReference type="SUPFAM" id="SSF50249">
    <property type="entry name" value="Nucleic acid-binding proteins"/>
    <property type="match status" value="1"/>
</dbReference>
<dbReference type="InterPro" id="IPR012340">
    <property type="entry name" value="NA-bd_OB-fold"/>
</dbReference>
<dbReference type="GO" id="GO:0005737">
    <property type="term" value="C:cytoplasm"/>
    <property type="evidence" value="ECO:0007669"/>
    <property type="project" value="InterPro"/>
</dbReference>
<dbReference type="GO" id="GO:0006422">
    <property type="term" value="P:aspartyl-tRNA aminoacylation"/>
    <property type="evidence" value="ECO:0007669"/>
    <property type="project" value="TreeGrafter"/>
</dbReference>
<proteinExistence type="inferred from homology"/>
<keyword evidence="3" id="KW-0547">Nucleotide-binding</keyword>
<protein>
    <recommendedName>
        <fullName evidence="7">Aminoacyl-transfer RNA synthetases class-II family profile domain-containing protein</fullName>
    </recommendedName>
</protein>
<dbReference type="CDD" id="cd00777">
    <property type="entry name" value="AspRS_core"/>
    <property type="match status" value="1"/>
</dbReference>
<dbReference type="AlphaFoldDB" id="A0A381PDY2"/>
<dbReference type="CDD" id="cd04317">
    <property type="entry name" value="EcAspRS_like_N"/>
    <property type="match status" value="1"/>
</dbReference>
<evidence type="ECO:0000256" key="3">
    <source>
        <dbReference type="ARBA" id="ARBA00022741"/>
    </source>
</evidence>
<dbReference type="EMBL" id="UINC01000953">
    <property type="protein sequence ID" value="SUZ65212.1"/>
    <property type="molecule type" value="Genomic_DNA"/>
</dbReference>
<dbReference type="InterPro" id="IPR004365">
    <property type="entry name" value="NA-bd_OB_tRNA"/>
</dbReference>
<name>A0A381PDY2_9ZZZZ</name>
<organism evidence="8">
    <name type="scientific">marine metagenome</name>
    <dbReference type="NCBI Taxonomy" id="408172"/>
    <lineage>
        <taxon>unclassified sequences</taxon>
        <taxon>metagenomes</taxon>
        <taxon>ecological metagenomes</taxon>
    </lineage>
</organism>
<evidence type="ECO:0000256" key="1">
    <source>
        <dbReference type="ARBA" id="ARBA00006303"/>
    </source>
</evidence>
<dbReference type="PROSITE" id="PS50862">
    <property type="entry name" value="AA_TRNA_LIGASE_II"/>
    <property type="match status" value="1"/>
</dbReference>
<dbReference type="SUPFAM" id="SSF55261">
    <property type="entry name" value="GAD domain-like"/>
    <property type="match status" value="1"/>
</dbReference>
<evidence type="ECO:0000256" key="5">
    <source>
        <dbReference type="ARBA" id="ARBA00022917"/>
    </source>
</evidence>
<evidence type="ECO:0000313" key="8">
    <source>
        <dbReference type="EMBL" id="SUZ65212.1"/>
    </source>
</evidence>
<accession>A0A381PDY2</accession>
<evidence type="ECO:0000256" key="2">
    <source>
        <dbReference type="ARBA" id="ARBA00022598"/>
    </source>
</evidence>
<sequence>MSSRTHNCGELNKTHINSSVTLSGWVNSLRTHGKIIFIDIRDRYGKTQIILDKKDLINKGNSLSNEDVISICGKVNARTKDFVNKDISTGEIEVIANELHILSISNPLPVPIHDREASTEEHRLKYRYLELRNKTLQDNLIKRHNAAQVVRNFLSKKDFIEIETPVLMKSTPEGARDYLVPSRIHHGKFYALPQSPQMYKQLFMISGLDKYFQIVKCFRDEDLRSDRQPEFTQIDLEMSFVDEPDVRNLVEDLITTIFKKVNNVTIKKPFPILSYHDSINKYGTEKPDLRYKMELNSFKEFSDQSDFKSFKGLKYVTMLSVDDSSHFSRKIIDELDDYAKSIGAKGLAWMKCNGKNLEGGISKFFNKNLQSKIVSNYKLKNDSICFIIGDNSQLALKVLGLVRTKIAQMLNLCDNTIFKPVWIVDFPLFEWDEDQKRFESVNHPFTAPKDSDIEKLLSSPEEVLSKGYDIVINGYEVAGGSIRIHDDKMQKQIFEIMNITKKEINDKFGFFIDALKFGTPPHGGIAFGFDRLVMLLCGVNNIRDVIAFPKTTSASALMEDAPNTISETQLNDLNITIKKNEEDV</sequence>
<dbReference type="InterPro" id="IPR006195">
    <property type="entry name" value="aa-tRNA-synth_II"/>
</dbReference>
<feature type="domain" description="Aminoacyl-transfer RNA synthetases class-II family profile" evidence="7">
    <location>
        <begin position="148"/>
        <end position="549"/>
    </location>
</feature>
<dbReference type="HAMAP" id="MF_00044">
    <property type="entry name" value="Asp_tRNA_synth_type1"/>
    <property type="match status" value="1"/>
</dbReference>
<dbReference type="InterPro" id="IPR002312">
    <property type="entry name" value="Asp/Asn-tRNA-synth_IIb"/>
</dbReference>
<dbReference type="InterPro" id="IPR029351">
    <property type="entry name" value="GAD_dom"/>
</dbReference>
<keyword evidence="5" id="KW-0648">Protein biosynthesis</keyword>
<evidence type="ECO:0000259" key="7">
    <source>
        <dbReference type="PROSITE" id="PS50862"/>
    </source>
</evidence>
<keyword evidence="4" id="KW-0067">ATP-binding</keyword>
<evidence type="ECO:0000256" key="4">
    <source>
        <dbReference type="ARBA" id="ARBA00022840"/>
    </source>
</evidence>
<dbReference type="InterPro" id="IPR004364">
    <property type="entry name" value="Aa-tRNA-synt_II"/>
</dbReference>
<dbReference type="SUPFAM" id="SSF55681">
    <property type="entry name" value="Class II aaRS and biotin synthetases"/>
    <property type="match status" value="1"/>
</dbReference>
<dbReference type="GO" id="GO:0005524">
    <property type="term" value="F:ATP binding"/>
    <property type="evidence" value="ECO:0007669"/>
    <property type="project" value="UniProtKB-KW"/>
</dbReference>
<dbReference type="InterPro" id="IPR047089">
    <property type="entry name" value="Asp-tRNA-ligase_1_N"/>
</dbReference>
<dbReference type="PRINTS" id="PR01042">
    <property type="entry name" value="TRNASYNTHASP"/>
</dbReference>
<dbReference type="InterPro" id="IPR047090">
    <property type="entry name" value="AspRS_core"/>
</dbReference>
<dbReference type="GO" id="GO:0003676">
    <property type="term" value="F:nucleic acid binding"/>
    <property type="evidence" value="ECO:0007669"/>
    <property type="project" value="InterPro"/>
</dbReference>
<keyword evidence="2" id="KW-0436">Ligase</keyword>
<dbReference type="Gene3D" id="3.30.1360.30">
    <property type="entry name" value="GAD-like domain"/>
    <property type="match status" value="1"/>
</dbReference>
<reference evidence="8" key="1">
    <citation type="submission" date="2018-05" db="EMBL/GenBank/DDBJ databases">
        <authorList>
            <person name="Lanie J.A."/>
            <person name="Ng W.-L."/>
            <person name="Kazmierczak K.M."/>
            <person name="Andrzejewski T.M."/>
            <person name="Davidsen T.M."/>
            <person name="Wayne K.J."/>
            <person name="Tettelin H."/>
            <person name="Glass J.I."/>
            <person name="Rusch D."/>
            <person name="Podicherti R."/>
            <person name="Tsui H.-C.T."/>
            <person name="Winkler M.E."/>
        </authorList>
    </citation>
    <scope>NUCLEOTIDE SEQUENCE</scope>
</reference>
<dbReference type="Pfam" id="PF01336">
    <property type="entry name" value="tRNA_anti-codon"/>
    <property type="match status" value="1"/>
</dbReference>
<dbReference type="Pfam" id="PF02938">
    <property type="entry name" value="GAD"/>
    <property type="match status" value="1"/>
</dbReference>